<gene>
    <name evidence="2" type="primary">cas5b</name>
    <name evidence="2" type="ORF">ENU72_02780</name>
</gene>
<dbReference type="Gene3D" id="3.30.70.2660">
    <property type="match status" value="1"/>
</dbReference>
<accession>A0A7V3ZT67</accession>
<evidence type="ECO:0000256" key="1">
    <source>
        <dbReference type="ARBA" id="ARBA00023118"/>
    </source>
</evidence>
<dbReference type="InterPro" id="IPR021124">
    <property type="entry name" value="CRISPR-assoc_prot_Cas5"/>
</dbReference>
<dbReference type="InterPro" id="IPR013422">
    <property type="entry name" value="CRISPR-assoc_prot_Cas5_N"/>
</dbReference>
<sequence length="275" mass="32530">MERNSNMKVLKLKIYQPQAHYRIPFTYQIRHTYPIPPYSTIIGFLCNVLGIRNYRNEGEPCENQNCNCDYHNLKKIKISISGKFESKTTEYTWFRNLSKDSHNSRFSIPENRYISGHIEHIGGQMPVSIDILNDVKLWIYIYHEEGEFLEKIKQSIENPQNRIYPLHLGRAEDWILIEKLELIEVKETDIGGNFKKFTWIPKGLYQKENLNFNFEKIEGILYKLTTFYSLKNGIRDFEYIDVKLNEGEIPALKWAIKFYLDEEENTPIFLADLGG</sequence>
<keyword evidence="1" id="KW-0051">Antiviral defense</keyword>
<dbReference type="GO" id="GO:0043571">
    <property type="term" value="P:maintenance of CRISPR repeat elements"/>
    <property type="evidence" value="ECO:0007669"/>
    <property type="project" value="InterPro"/>
</dbReference>
<proteinExistence type="predicted"/>
<dbReference type="Pfam" id="PF09704">
    <property type="entry name" value="Cas_Cas5d"/>
    <property type="match status" value="1"/>
</dbReference>
<dbReference type="NCBIfam" id="TIGR02593">
    <property type="entry name" value="CRISPR_cas5"/>
    <property type="match status" value="1"/>
</dbReference>
<organism evidence="2">
    <name type="scientific">candidate division WOR-3 bacterium</name>
    <dbReference type="NCBI Taxonomy" id="2052148"/>
    <lineage>
        <taxon>Bacteria</taxon>
        <taxon>Bacteria division WOR-3</taxon>
    </lineage>
</organism>
<dbReference type="NCBIfam" id="TIGR01895">
    <property type="entry name" value="cas_Cas5t"/>
    <property type="match status" value="1"/>
</dbReference>
<dbReference type="EMBL" id="DTDP01000123">
    <property type="protein sequence ID" value="HGK53931.1"/>
    <property type="molecule type" value="Genomic_DNA"/>
</dbReference>
<reference evidence="2" key="1">
    <citation type="journal article" date="2020" name="mSystems">
        <title>Genome- and Community-Level Interaction Insights into Carbon Utilization and Element Cycling Functions of Hydrothermarchaeota in Hydrothermal Sediment.</title>
        <authorList>
            <person name="Zhou Z."/>
            <person name="Liu Y."/>
            <person name="Xu W."/>
            <person name="Pan J."/>
            <person name="Luo Z.H."/>
            <person name="Li M."/>
        </authorList>
    </citation>
    <scope>NUCLEOTIDE SEQUENCE [LARGE SCALE GENOMIC DNA]</scope>
    <source>
        <strain evidence="2">SpSt-695</strain>
    </source>
</reference>
<dbReference type="InterPro" id="IPR013337">
    <property type="entry name" value="CRISPR-assoc_prot_Cas5_Tneap"/>
</dbReference>
<dbReference type="GO" id="GO:0051607">
    <property type="term" value="P:defense response to virus"/>
    <property type="evidence" value="ECO:0007669"/>
    <property type="project" value="UniProtKB-KW"/>
</dbReference>
<name>A0A7V3ZT67_UNCW3</name>
<evidence type="ECO:0000313" key="2">
    <source>
        <dbReference type="EMBL" id="HGK53931.1"/>
    </source>
</evidence>
<dbReference type="AlphaFoldDB" id="A0A7V3ZT67"/>
<comment type="caution">
    <text evidence="2">The sequence shown here is derived from an EMBL/GenBank/DDBJ whole genome shotgun (WGS) entry which is preliminary data.</text>
</comment>
<protein>
    <submittedName>
        <fullName evidence="2">Type I-B CRISPR-associated protein Cas5</fullName>
    </submittedName>
</protein>